<organism evidence="2 3">
    <name type="scientific">Streptomyces fuscus</name>
    <dbReference type="NCBI Taxonomy" id="3048495"/>
    <lineage>
        <taxon>Bacteria</taxon>
        <taxon>Bacillati</taxon>
        <taxon>Actinomycetota</taxon>
        <taxon>Actinomycetes</taxon>
        <taxon>Kitasatosporales</taxon>
        <taxon>Streptomycetaceae</taxon>
        <taxon>Streptomyces</taxon>
    </lineage>
</organism>
<dbReference type="Gene3D" id="3.10.450.50">
    <property type="match status" value="1"/>
</dbReference>
<name>A0ABT7J1S9_9ACTN</name>
<dbReference type="InterPro" id="IPR032710">
    <property type="entry name" value="NTF2-like_dom_sf"/>
</dbReference>
<proteinExistence type="predicted"/>
<dbReference type="Pfam" id="PF13577">
    <property type="entry name" value="SnoaL_4"/>
    <property type="match status" value="1"/>
</dbReference>
<dbReference type="EMBL" id="JASJUS010000015">
    <property type="protein sequence ID" value="MDL2078269.1"/>
    <property type="molecule type" value="Genomic_DNA"/>
</dbReference>
<dbReference type="InterPro" id="IPR037401">
    <property type="entry name" value="SnoaL-like"/>
</dbReference>
<evidence type="ECO:0000313" key="3">
    <source>
        <dbReference type="Proteomes" id="UP001241926"/>
    </source>
</evidence>
<gene>
    <name evidence="2" type="ORF">QNN03_17690</name>
</gene>
<evidence type="ECO:0000259" key="1">
    <source>
        <dbReference type="Pfam" id="PF13577"/>
    </source>
</evidence>
<accession>A0ABT7J1S9</accession>
<reference evidence="2 3" key="1">
    <citation type="submission" date="2023-05" db="EMBL/GenBank/DDBJ databases">
        <title>Streptomyces fuscus sp. nov., a brown-black pigment producing actinomyces isolated from dry sand of Sea duck farm.</title>
        <authorList>
            <person name="Xie J."/>
            <person name="Shen N."/>
        </authorList>
    </citation>
    <scope>NUCLEOTIDE SEQUENCE [LARGE SCALE GENOMIC DNA]</scope>
    <source>
        <strain evidence="2 3">GXMU-J15</strain>
    </source>
</reference>
<evidence type="ECO:0000313" key="2">
    <source>
        <dbReference type="EMBL" id="MDL2078269.1"/>
    </source>
</evidence>
<dbReference type="RefSeq" id="WP_218063441.1">
    <property type="nucleotide sequence ID" value="NZ_JASJUS010000015.1"/>
</dbReference>
<dbReference type="SUPFAM" id="SSF54427">
    <property type="entry name" value="NTF2-like"/>
    <property type="match status" value="1"/>
</dbReference>
<keyword evidence="3" id="KW-1185">Reference proteome</keyword>
<feature type="domain" description="SnoaL-like" evidence="1">
    <location>
        <begin position="8"/>
        <end position="132"/>
    </location>
</feature>
<dbReference type="CDD" id="cd00531">
    <property type="entry name" value="NTF2_like"/>
    <property type="match status" value="1"/>
</dbReference>
<comment type="caution">
    <text evidence="2">The sequence shown here is derived from an EMBL/GenBank/DDBJ whole genome shotgun (WGS) entry which is preliminary data.</text>
</comment>
<sequence>MFADPALYTEIAQFYAWHMALMDNGEPDAWADAYTEDAVFEEPGRSSVLRGREAIRAAITKRVAELAAAGTVMRHWTGNLSVTPQPDGSLRAQYYSLVMRAPRGERPDMFAHVVCRDVLVRRGDRWLIRHRHIGVDALEK</sequence>
<dbReference type="Proteomes" id="UP001241926">
    <property type="component" value="Unassembled WGS sequence"/>
</dbReference>
<protein>
    <submittedName>
        <fullName evidence="2">Nuclear transport factor 2 family protein</fullName>
    </submittedName>
</protein>